<name>A0ABQ6K7P2_9MICO</name>
<accession>A0ABQ6K7P2</accession>
<dbReference type="SUPFAM" id="SSF54909">
    <property type="entry name" value="Dimeric alpha+beta barrel"/>
    <property type="match status" value="1"/>
</dbReference>
<keyword evidence="3" id="KW-1185">Reference proteome</keyword>
<dbReference type="PANTHER" id="PTHR30154">
    <property type="entry name" value="LEUCINE-RESPONSIVE REGULATORY PROTEIN"/>
    <property type="match status" value="1"/>
</dbReference>
<evidence type="ECO:0000313" key="3">
    <source>
        <dbReference type="Proteomes" id="UP001157034"/>
    </source>
</evidence>
<dbReference type="InterPro" id="IPR019887">
    <property type="entry name" value="Tscrpt_reg_AsnC/Lrp_C"/>
</dbReference>
<dbReference type="Pfam" id="PF01037">
    <property type="entry name" value="AsnC_trans_reg"/>
    <property type="match status" value="1"/>
</dbReference>
<sequence length="122" mass="13361">MSRLEASGAFLAFDRRIAPEALGYPVTAFITVTTRQKELARIVAAMAEIPEVLQAHGMSGSSDLVATVVSPDIHRLFDVDAAILAIDGVERTETSLSMGELIPYRVQPLVERRRRALRGRAE</sequence>
<dbReference type="Gene3D" id="3.30.70.920">
    <property type="match status" value="1"/>
</dbReference>
<reference evidence="3" key="1">
    <citation type="journal article" date="2019" name="Int. J. Syst. Evol. Microbiol.">
        <title>The Global Catalogue of Microorganisms (GCM) 10K type strain sequencing project: providing services to taxonomists for standard genome sequencing and annotation.</title>
        <authorList>
            <consortium name="The Broad Institute Genomics Platform"/>
            <consortium name="The Broad Institute Genome Sequencing Center for Infectious Disease"/>
            <person name="Wu L."/>
            <person name="Ma J."/>
        </authorList>
    </citation>
    <scope>NUCLEOTIDE SEQUENCE [LARGE SCALE GENOMIC DNA]</scope>
    <source>
        <strain evidence="3">NBRC 108894</strain>
    </source>
</reference>
<gene>
    <name evidence="2" type="ORF">GCM10025881_23770</name>
</gene>
<organism evidence="2 3">
    <name type="scientific">Pseudolysinimonas kribbensis</name>
    <dbReference type="NCBI Taxonomy" id="433641"/>
    <lineage>
        <taxon>Bacteria</taxon>
        <taxon>Bacillati</taxon>
        <taxon>Actinomycetota</taxon>
        <taxon>Actinomycetes</taxon>
        <taxon>Micrococcales</taxon>
        <taxon>Microbacteriaceae</taxon>
        <taxon>Pseudolysinimonas</taxon>
    </lineage>
</organism>
<evidence type="ECO:0000259" key="1">
    <source>
        <dbReference type="Pfam" id="PF01037"/>
    </source>
</evidence>
<evidence type="ECO:0000313" key="2">
    <source>
        <dbReference type="EMBL" id="GMA95553.1"/>
    </source>
</evidence>
<dbReference type="Proteomes" id="UP001157034">
    <property type="component" value="Unassembled WGS sequence"/>
</dbReference>
<dbReference type="PANTHER" id="PTHR30154:SF34">
    <property type="entry name" value="TRANSCRIPTIONAL REGULATOR AZLB"/>
    <property type="match status" value="1"/>
</dbReference>
<proteinExistence type="predicted"/>
<dbReference type="InterPro" id="IPR011008">
    <property type="entry name" value="Dimeric_a/b-barrel"/>
</dbReference>
<feature type="domain" description="Transcription regulator AsnC/Lrp ligand binding" evidence="1">
    <location>
        <begin position="30"/>
        <end position="99"/>
    </location>
</feature>
<dbReference type="EMBL" id="BSVB01000001">
    <property type="protein sequence ID" value="GMA95553.1"/>
    <property type="molecule type" value="Genomic_DNA"/>
</dbReference>
<comment type="caution">
    <text evidence="2">The sequence shown here is derived from an EMBL/GenBank/DDBJ whole genome shotgun (WGS) entry which is preliminary data.</text>
</comment>
<protein>
    <recommendedName>
        <fullName evidence="1">Transcription regulator AsnC/Lrp ligand binding domain-containing protein</fullName>
    </recommendedName>
</protein>